<sequence length="425" mass="45767">MTASVHATELLLFSILVQLIIMIGAARLLNLAFRRMGQPGVIGEIVAGLLLGPSLFGHFFPELSVSLFGAKAAQPIVILSQIGLILLMFQIGSEFEFGHLKTPKNRRAMVWVSLLSITVPFGLGFAIGQMSQPVLAPGINALVYSLFCGVALAITAVPILGRILREFGLTRDEMGVVAISSAAVNDVVGWILLALISAYAASRLSTAHVGIQLGGLAGLGLVLWFVLRPAVDWLLKRFPIVDGQIPPTLMAIVIILTFALGITTYKLGIFAIFGGFAAGLLFHKHEDFVVAWRQQVGQFVLVFFLPIFFTFTGLRTNLLGLGLGDLGWLGVILAAAILGKIIPVYFGARIAGFDHPRSMVLGTLMNTRALMELIVLNIGYDMGFLPQKVFTMLVIMAVVTTVMTGPLLKWLLPKTGHVAPRQVEA</sequence>
<evidence type="ECO:0000256" key="6">
    <source>
        <dbReference type="ARBA" id="ARBA00023136"/>
    </source>
</evidence>
<feature type="transmembrane region" description="Helical" evidence="7">
    <location>
        <begin position="176"/>
        <end position="201"/>
    </location>
</feature>
<evidence type="ECO:0000256" key="3">
    <source>
        <dbReference type="ARBA" id="ARBA00022692"/>
    </source>
</evidence>
<feature type="transmembrane region" description="Helical" evidence="7">
    <location>
        <begin position="72"/>
        <end position="89"/>
    </location>
</feature>
<evidence type="ECO:0000313" key="9">
    <source>
        <dbReference type="EMBL" id="QTC92273.1"/>
    </source>
</evidence>
<evidence type="ECO:0000256" key="2">
    <source>
        <dbReference type="ARBA" id="ARBA00022448"/>
    </source>
</evidence>
<proteinExistence type="predicted"/>
<dbReference type="Proteomes" id="UP000663918">
    <property type="component" value="Chromosome"/>
</dbReference>
<dbReference type="AlphaFoldDB" id="A0A975GWV4"/>
<keyword evidence="5" id="KW-0406">Ion transport</keyword>
<dbReference type="InterPro" id="IPR050794">
    <property type="entry name" value="CPA2_transporter"/>
</dbReference>
<evidence type="ECO:0000256" key="5">
    <source>
        <dbReference type="ARBA" id="ARBA00023065"/>
    </source>
</evidence>
<keyword evidence="3 7" id="KW-0812">Transmembrane</keyword>
<keyword evidence="4 7" id="KW-1133">Transmembrane helix</keyword>
<feature type="transmembrane region" description="Helical" evidence="7">
    <location>
        <begin position="110"/>
        <end position="130"/>
    </location>
</feature>
<protein>
    <submittedName>
        <fullName evidence="9">Cation:proton antiporter</fullName>
    </submittedName>
</protein>
<feature type="domain" description="Cation/H+ exchanger transmembrane" evidence="8">
    <location>
        <begin position="28"/>
        <end position="412"/>
    </location>
</feature>
<reference evidence="9" key="1">
    <citation type="submission" date="2020-09" db="EMBL/GenBank/DDBJ databases">
        <title>Brevundimonas sp. LVF2 isolated from a puddle in Goettingen, Germany.</title>
        <authorList>
            <person name="Friedrich I."/>
            <person name="Klassen A."/>
            <person name="Hannes N."/>
            <person name="Schneider D."/>
            <person name="Hertel R."/>
            <person name="Daniel R."/>
        </authorList>
    </citation>
    <scope>NUCLEOTIDE SEQUENCE</scope>
    <source>
        <strain evidence="9">LVF2</strain>
    </source>
</reference>
<dbReference type="InterPro" id="IPR006153">
    <property type="entry name" value="Cation/H_exchanger_TM"/>
</dbReference>
<feature type="transmembrane region" description="Helical" evidence="7">
    <location>
        <begin position="392"/>
        <end position="412"/>
    </location>
</feature>
<dbReference type="PANTHER" id="PTHR32468">
    <property type="entry name" value="CATION/H + ANTIPORTER"/>
    <property type="match status" value="1"/>
</dbReference>
<dbReference type="InterPro" id="IPR038770">
    <property type="entry name" value="Na+/solute_symporter_sf"/>
</dbReference>
<feature type="transmembrane region" description="Helical" evidence="7">
    <location>
        <begin position="239"/>
        <end position="261"/>
    </location>
</feature>
<feature type="transmembrane region" description="Helical" evidence="7">
    <location>
        <begin position="142"/>
        <end position="164"/>
    </location>
</feature>
<feature type="transmembrane region" description="Helical" evidence="7">
    <location>
        <begin position="207"/>
        <end position="227"/>
    </location>
</feature>
<organism evidence="9 10">
    <name type="scientific">Brevundimonas goettingensis</name>
    <dbReference type="NCBI Taxonomy" id="2774190"/>
    <lineage>
        <taxon>Bacteria</taxon>
        <taxon>Pseudomonadati</taxon>
        <taxon>Pseudomonadota</taxon>
        <taxon>Alphaproteobacteria</taxon>
        <taxon>Caulobacterales</taxon>
        <taxon>Caulobacteraceae</taxon>
        <taxon>Brevundimonas</taxon>
    </lineage>
</organism>
<name>A0A975GWV4_9CAUL</name>
<keyword evidence="2" id="KW-0813">Transport</keyword>
<evidence type="ECO:0000259" key="8">
    <source>
        <dbReference type="Pfam" id="PF00999"/>
    </source>
</evidence>
<dbReference type="Pfam" id="PF00999">
    <property type="entry name" value="Na_H_Exchanger"/>
    <property type="match status" value="1"/>
</dbReference>
<dbReference type="RefSeq" id="WP_207931554.1">
    <property type="nucleotide sequence ID" value="NZ_CP062222.1"/>
</dbReference>
<feature type="transmembrane region" description="Helical" evidence="7">
    <location>
        <begin position="326"/>
        <end position="348"/>
    </location>
</feature>
<dbReference type="GO" id="GO:0016020">
    <property type="term" value="C:membrane"/>
    <property type="evidence" value="ECO:0007669"/>
    <property type="project" value="UniProtKB-SubCell"/>
</dbReference>
<dbReference type="GO" id="GO:0015297">
    <property type="term" value="F:antiporter activity"/>
    <property type="evidence" value="ECO:0007669"/>
    <property type="project" value="InterPro"/>
</dbReference>
<evidence type="ECO:0000256" key="4">
    <source>
        <dbReference type="ARBA" id="ARBA00022989"/>
    </source>
</evidence>
<keyword evidence="6 7" id="KW-0472">Membrane</keyword>
<dbReference type="KEGG" id="bgoe:IFJ75_05095"/>
<dbReference type="GO" id="GO:1902600">
    <property type="term" value="P:proton transmembrane transport"/>
    <property type="evidence" value="ECO:0007669"/>
    <property type="project" value="InterPro"/>
</dbReference>
<feature type="transmembrane region" description="Helical" evidence="7">
    <location>
        <begin position="41"/>
        <end position="60"/>
    </location>
</feature>
<evidence type="ECO:0000313" key="10">
    <source>
        <dbReference type="Proteomes" id="UP000663918"/>
    </source>
</evidence>
<dbReference type="PANTHER" id="PTHR32468:SF0">
    <property type="entry name" value="K(+)_H(+) ANTIPORTER 1"/>
    <property type="match status" value="1"/>
</dbReference>
<feature type="transmembrane region" description="Helical" evidence="7">
    <location>
        <begin position="296"/>
        <end position="314"/>
    </location>
</feature>
<evidence type="ECO:0000256" key="1">
    <source>
        <dbReference type="ARBA" id="ARBA00004141"/>
    </source>
</evidence>
<comment type="subcellular location">
    <subcellularLocation>
        <location evidence="1">Membrane</location>
        <topology evidence="1">Multi-pass membrane protein</topology>
    </subcellularLocation>
</comment>
<accession>A0A975GWV4</accession>
<evidence type="ECO:0000256" key="7">
    <source>
        <dbReference type="SAM" id="Phobius"/>
    </source>
</evidence>
<gene>
    <name evidence="9" type="ORF">IFJ75_05095</name>
</gene>
<feature type="transmembrane region" description="Helical" evidence="7">
    <location>
        <begin position="12"/>
        <end position="29"/>
    </location>
</feature>
<dbReference type="Gene3D" id="1.20.1530.20">
    <property type="match status" value="1"/>
</dbReference>
<dbReference type="EMBL" id="CP062222">
    <property type="protein sequence ID" value="QTC92273.1"/>
    <property type="molecule type" value="Genomic_DNA"/>
</dbReference>
<keyword evidence="10" id="KW-1185">Reference proteome</keyword>